<evidence type="ECO:0000256" key="5">
    <source>
        <dbReference type="PROSITE-ProRule" id="PRU01240"/>
    </source>
</evidence>
<dbReference type="InterPro" id="IPR000209">
    <property type="entry name" value="Peptidase_S8/S53_dom"/>
</dbReference>
<evidence type="ECO:0000313" key="8">
    <source>
        <dbReference type="Proteomes" id="UP000320338"/>
    </source>
</evidence>
<evidence type="ECO:0000256" key="1">
    <source>
        <dbReference type="ARBA" id="ARBA00011073"/>
    </source>
</evidence>
<evidence type="ECO:0000256" key="4">
    <source>
        <dbReference type="ARBA" id="ARBA00022825"/>
    </source>
</evidence>
<keyword evidence="2" id="KW-0645">Protease</keyword>
<reference evidence="7 8" key="1">
    <citation type="submission" date="2019-06" db="EMBL/GenBank/DDBJ databases">
        <title>Whole genome shotgun sequence of Pseudonocardia hydrocarbonoxydans NBRC 14498.</title>
        <authorList>
            <person name="Hosoyama A."/>
            <person name="Uohara A."/>
            <person name="Ohji S."/>
            <person name="Ichikawa N."/>
        </authorList>
    </citation>
    <scope>NUCLEOTIDE SEQUENCE [LARGE SCALE GENOMIC DNA]</scope>
    <source>
        <strain evidence="7 8">NBRC 14498</strain>
    </source>
</reference>
<protein>
    <recommendedName>
        <fullName evidence="6">Cyclic nucleotide-binding domain-containing protein</fullName>
    </recommendedName>
</protein>
<dbReference type="PRINTS" id="PR00723">
    <property type="entry name" value="SUBTILISIN"/>
</dbReference>
<evidence type="ECO:0000256" key="2">
    <source>
        <dbReference type="ARBA" id="ARBA00022670"/>
    </source>
</evidence>
<dbReference type="PROSITE" id="PS51892">
    <property type="entry name" value="SUBTILASE"/>
    <property type="match status" value="1"/>
</dbReference>
<comment type="caution">
    <text evidence="7">The sequence shown here is derived from an EMBL/GenBank/DDBJ whole genome shotgun (WGS) entry which is preliminary data.</text>
</comment>
<keyword evidence="4" id="KW-0720">Serine protease</keyword>
<dbReference type="Gene3D" id="3.40.50.200">
    <property type="entry name" value="Peptidase S8/S53 domain"/>
    <property type="match status" value="1"/>
</dbReference>
<keyword evidence="8" id="KW-1185">Reference proteome</keyword>
<dbReference type="RefSeq" id="WP_170183845.1">
    <property type="nucleotide sequence ID" value="NZ_BAAARZ010000007.1"/>
</dbReference>
<dbReference type="PANTHER" id="PTHR43806:SF11">
    <property type="entry name" value="CEREVISIN-RELATED"/>
    <property type="match status" value="1"/>
</dbReference>
<evidence type="ECO:0000259" key="6">
    <source>
        <dbReference type="PROSITE" id="PS50042"/>
    </source>
</evidence>
<dbReference type="InterPro" id="IPR000595">
    <property type="entry name" value="cNMP-bd_dom"/>
</dbReference>
<evidence type="ECO:0000313" key="7">
    <source>
        <dbReference type="EMBL" id="GEC21065.1"/>
    </source>
</evidence>
<dbReference type="PANTHER" id="PTHR43806">
    <property type="entry name" value="PEPTIDASE S8"/>
    <property type="match status" value="1"/>
</dbReference>
<dbReference type="Proteomes" id="UP000320338">
    <property type="component" value="Unassembled WGS sequence"/>
</dbReference>
<dbReference type="InterPro" id="IPR015500">
    <property type="entry name" value="Peptidase_S8_subtilisin-rel"/>
</dbReference>
<comment type="caution">
    <text evidence="5">Lacks conserved residue(s) required for the propagation of feature annotation.</text>
</comment>
<dbReference type="InterPro" id="IPR036852">
    <property type="entry name" value="Peptidase_S8/S53_dom_sf"/>
</dbReference>
<dbReference type="Pfam" id="PF00082">
    <property type="entry name" value="Peptidase_S8"/>
    <property type="match status" value="1"/>
</dbReference>
<dbReference type="GO" id="GO:0004252">
    <property type="term" value="F:serine-type endopeptidase activity"/>
    <property type="evidence" value="ECO:0007669"/>
    <property type="project" value="InterPro"/>
</dbReference>
<dbReference type="SUPFAM" id="SSF52743">
    <property type="entry name" value="Subtilisin-like"/>
    <property type="match status" value="1"/>
</dbReference>
<keyword evidence="3" id="KW-0378">Hydrolase</keyword>
<evidence type="ECO:0000256" key="3">
    <source>
        <dbReference type="ARBA" id="ARBA00022801"/>
    </source>
</evidence>
<sequence>MTLPPGEPPPEPEPQFDGGVPSGFVILVLRTDPDVDDLRRLVGDDVFGELARLLVDLGSPRNERLIPRAAAADADRLDERARRRRPDRRNRRSGRLYWRVDRRESRDAAEVARRLAALRDVVDTAYAEARVAAASPSANASTAAASTTTMLGQGYLDARPHGVDARSAWTRPGGEGQGVRLVDIEMGWRITHPALAAHTPKVLPDPHRVNRDGIGVFVGDHGTATLGVIAATGPGVPVLGIAPRIAWLRACSHFNRTTGDDLDVTPAIVQAATYLRAGDVLVLETQRLGLFGLLPTETDLADFDHIQKATDAGIVVIEAAANGSRDIDAWRPAADQPQRRLQRGVEEWDSGAVLVGSCVKRVHQDGHRRHPTSNYGRRVDCYAWGEGVAAPTATATSEGYFEKYAGTSSATAIIAGVAVLVESLHRAAHGGRAVAPETVRDVLSAPAPQGTPQKPVGDARLIGVMPDLDVIFAAVQAAPLGPELPDDDIPLPPDL</sequence>
<organism evidence="7 8">
    <name type="scientific">Pseudonocardia hydrocarbonoxydans</name>
    <dbReference type="NCBI Taxonomy" id="76726"/>
    <lineage>
        <taxon>Bacteria</taxon>
        <taxon>Bacillati</taxon>
        <taxon>Actinomycetota</taxon>
        <taxon>Actinomycetes</taxon>
        <taxon>Pseudonocardiales</taxon>
        <taxon>Pseudonocardiaceae</taxon>
        <taxon>Pseudonocardia</taxon>
    </lineage>
</organism>
<dbReference type="AlphaFoldDB" id="A0A4Y3WQF8"/>
<proteinExistence type="inferred from homology"/>
<dbReference type="InterPro" id="IPR050131">
    <property type="entry name" value="Peptidase_S8_subtilisin-like"/>
</dbReference>
<comment type="similarity">
    <text evidence="1 5">Belongs to the peptidase S8 family.</text>
</comment>
<name>A0A4Y3WQF8_9PSEU</name>
<feature type="domain" description="Cyclic nucleotide-binding" evidence="6">
    <location>
        <begin position="20"/>
        <end position="61"/>
    </location>
</feature>
<gene>
    <name evidence="7" type="ORF">PHY01_33480</name>
</gene>
<accession>A0A4Y3WQF8</accession>
<dbReference type="GO" id="GO:0006508">
    <property type="term" value="P:proteolysis"/>
    <property type="evidence" value="ECO:0007669"/>
    <property type="project" value="UniProtKB-KW"/>
</dbReference>
<dbReference type="PROSITE" id="PS50042">
    <property type="entry name" value="CNMP_BINDING_3"/>
    <property type="match status" value="1"/>
</dbReference>
<dbReference type="EMBL" id="BJNG01000026">
    <property type="protein sequence ID" value="GEC21065.1"/>
    <property type="molecule type" value="Genomic_DNA"/>
</dbReference>